<dbReference type="PANTHER" id="PTHR32089:SF112">
    <property type="entry name" value="LYSOZYME-LIKE PROTEIN-RELATED"/>
    <property type="match status" value="1"/>
</dbReference>
<keyword evidence="1 3" id="KW-0807">Transducer</keyword>
<comment type="caution">
    <text evidence="7">The sequence shown here is derived from an EMBL/GenBank/DDBJ whole genome shotgun (WGS) entry which is preliminary data.</text>
</comment>
<keyword evidence="4" id="KW-0472">Membrane</keyword>
<dbReference type="AlphaFoldDB" id="A0A085WIY5"/>
<proteinExistence type="inferred from homology"/>
<dbReference type="InterPro" id="IPR003660">
    <property type="entry name" value="HAMP_dom"/>
</dbReference>
<dbReference type="Pfam" id="PF00015">
    <property type="entry name" value="MCPsignal"/>
    <property type="match status" value="1"/>
</dbReference>
<keyword evidence="8" id="KW-1185">Reference proteome</keyword>
<dbReference type="Proteomes" id="UP000028725">
    <property type="component" value="Unassembled WGS sequence"/>
</dbReference>
<dbReference type="InterPro" id="IPR004089">
    <property type="entry name" value="MCPsignal_dom"/>
</dbReference>
<name>A0A085WIY5_9BACT</name>
<dbReference type="GO" id="GO:0016020">
    <property type="term" value="C:membrane"/>
    <property type="evidence" value="ECO:0007669"/>
    <property type="project" value="InterPro"/>
</dbReference>
<evidence type="ECO:0000259" key="5">
    <source>
        <dbReference type="PROSITE" id="PS50111"/>
    </source>
</evidence>
<gene>
    <name evidence="7" type="ORF">DB31_8131</name>
</gene>
<dbReference type="PROSITE" id="PS50111">
    <property type="entry name" value="CHEMOTAXIS_TRANSDUC_2"/>
    <property type="match status" value="1"/>
</dbReference>
<dbReference type="GO" id="GO:0007165">
    <property type="term" value="P:signal transduction"/>
    <property type="evidence" value="ECO:0007669"/>
    <property type="project" value="UniProtKB-KW"/>
</dbReference>
<dbReference type="CDD" id="cd06225">
    <property type="entry name" value="HAMP"/>
    <property type="match status" value="1"/>
</dbReference>
<feature type="domain" description="Methyl-accepting transducer" evidence="5">
    <location>
        <begin position="338"/>
        <end position="574"/>
    </location>
</feature>
<evidence type="ECO:0000256" key="2">
    <source>
        <dbReference type="ARBA" id="ARBA00029447"/>
    </source>
</evidence>
<keyword evidence="4" id="KW-0812">Transmembrane</keyword>
<sequence>MKLSLAARVTAAFLLLVLLLTFGSVALVAISLRTSVEERLSRSLEGDISSWRTLLEQEGRVLSVAAHGAVNGPALRAVLASEGMDRETLEGIAAEQRGLIGVDLLLLTGPKGKVRAGSLSGTPPGDVSALLDRKQPGPLVVEQVPYWSVIQAVEANGRTVGYLVLGVQVGENLLRRLREQGGAEALLLLDDGVSANSLHSASAEEVLKALPEVGDSPHFLERGGSRILVTQMEMGEGLRLVLTRSADEELARYRATLLSLMELGAGAALGAGLLGFLIVRRVTGPLRQLTAATARVVAEGDFRGTLEVNSQDEIGELATSFGRMMDQLREILLVLDASAAELEHAGSQLSSDAAAQNRTATRQASALYETQVTAQELQRSSQLAAQRAQAILKGAERADSLGRAGERAIESSVGGLTFIRDQVDQIALTSHELQQRTLQIGGITQTVKDLADQSNMLALNAAIEAVRSGEHGKGFAVVAREIRTLADQSVGATARVQEILEDIRVAISNTVETSENGAREVEGGLSQVRATGESLRALASLVHENGVAVREIAETVSRQDVGIAQLFDALKDLSSLSQETVTRLQATEQAASRLSAASGEVRAMVRRYKL</sequence>
<evidence type="ECO:0000256" key="4">
    <source>
        <dbReference type="SAM" id="Phobius"/>
    </source>
</evidence>
<dbReference type="STRING" id="394096.DB31_8131"/>
<feature type="domain" description="HAMP" evidence="6">
    <location>
        <begin position="280"/>
        <end position="333"/>
    </location>
</feature>
<dbReference type="PANTHER" id="PTHR32089">
    <property type="entry name" value="METHYL-ACCEPTING CHEMOTAXIS PROTEIN MCPB"/>
    <property type="match status" value="1"/>
</dbReference>
<reference evidence="7 8" key="1">
    <citation type="submission" date="2014-04" db="EMBL/GenBank/DDBJ databases">
        <title>Genome assembly of Hyalangium minutum DSM 14724.</title>
        <authorList>
            <person name="Sharma G."/>
            <person name="Subramanian S."/>
        </authorList>
    </citation>
    <scope>NUCLEOTIDE SEQUENCE [LARGE SCALE GENOMIC DNA]</scope>
    <source>
        <strain evidence="7 8">DSM 14724</strain>
    </source>
</reference>
<dbReference type="Gene3D" id="1.10.287.950">
    <property type="entry name" value="Methyl-accepting chemotaxis protein"/>
    <property type="match status" value="1"/>
</dbReference>
<dbReference type="RefSeq" id="WP_044190447.1">
    <property type="nucleotide sequence ID" value="NZ_JMCB01000007.1"/>
</dbReference>
<dbReference type="Gene3D" id="6.10.340.10">
    <property type="match status" value="1"/>
</dbReference>
<dbReference type="EMBL" id="JMCB01000007">
    <property type="protein sequence ID" value="KFE67648.1"/>
    <property type="molecule type" value="Genomic_DNA"/>
</dbReference>
<evidence type="ECO:0000259" key="6">
    <source>
        <dbReference type="PROSITE" id="PS50885"/>
    </source>
</evidence>
<protein>
    <submittedName>
        <fullName evidence="7">Methyl-accepting chemotaxis protein</fullName>
    </submittedName>
</protein>
<dbReference type="PATRIC" id="fig|394096.3.peg.4170"/>
<accession>A0A085WIY5</accession>
<dbReference type="SMART" id="SM00283">
    <property type="entry name" value="MA"/>
    <property type="match status" value="1"/>
</dbReference>
<dbReference type="Pfam" id="PF00672">
    <property type="entry name" value="HAMP"/>
    <property type="match status" value="1"/>
</dbReference>
<dbReference type="SMART" id="SM00304">
    <property type="entry name" value="HAMP"/>
    <property type="match status" value="1"/>
</dbReference>
<feature type="transmembrane region" description="Helical" evidence="4">
    <location>
        <begin position="257"/>
        <end position="279"/>
    </location>
</feature>
<keyword evidence="4" id="KW-1133">Transmembrane helix</keyword>
<evidence type="ECO:0000256" key="3">
    <source>
        <dbReference type="PROSITE-ProRule" id="PRU00284"/>
    </source>
</evidence>
<evidence type="ECO:0000313" key="7">
    <source>
        <dbReference type="EMBL" id="KFE67648.1"/>
    </source>
</evidence>
<organism evidence="7 8">
    <name type="scientific">Hyalangium minutum</name>
    <dbReference type="NCBI Taxonomy" id="394096"/>
    <lineage>
        <taxon>Bacteria</taxon>
        <taxon>Pseudomonadati</taxon>
        <taxon>Myxococcota</taxon>
        <taxon>Myxococcia</taxon>
        <taxon>Myxococcales</taxon>
        <taxon>Cystobacterineae</taxon>
        <taxon>Archangiaceae</taxon>
        <taxon>Hyalangium</taxon>
    </lineage>
</organism>
<dbReference type="SUPFAM" id="SSF58104">
    <property type="entry name" value="Methyl-accepting chemotaxis protein (MCP) signaling domain"/>
    <property type="match status" value="1"/>
</dbReference>
<evidence type="ECO:0000256" key="1">
    <source>
        <dbReference type="ARBA" id="ARBA00023224"/>
    </source>
</evidence>
<dbReference type="OrthoDB" id="5498895at2"/>
<dbReference type="PROSITE" id="PS50885">
    <property type="entry name" value="HAMP"/>
    <property type="match status" value="1"/>
</dbReference>
<evidence type="ECO:0000313" key="8">
    <source>
        <dbReference type="Proteomes" id="UP000028725"/>
    </source>
</evidence>
<comment type="similarity">
    <text evidence="2">Belongs to the methyl-accepting chemotaxis (MCP) protein family.</text>
</comment>